<dbReference type="OrthoDB" id="9771666at2"/>
<evidence type="ECO:0000313" key="4">
    <source>
        <dbReference type="Proteomes" id="UP000410984"/>
    </source>
</evidence>
<dbReference type="InterPro" id="IPR049492">
    <property type="entry name" value="BD-FAE-like_dom"/>
</dbReference>
<keyword evidence="4" id="KW-1185">Reference proteome</keyword>
<dbReference type="Gene3D" id="3.40.50.1820">
    <property type="entry name" value="alpha/beta hydrolase"/>
    <property type="match status" value="1"/>
</dbReference>
<organism evidence="3 4">
    <name type="scientific">Methylobacterium symbioticum</name>
    <dbReference type="NCBI Taxonomy" id="2584084"/>
    <lineage>
        <taxon>Bacteria</taxon>
        <taxon>Pseudomonadati</taxon>
        <taxon>Pseudomonadota</taxon>
        <taxon>Alphaproteobacteria</taxon>
        <taxon>Hyphomicrobiales</taxon>
        <taxon>Methylobacteriaceae</taxon>
        <taxon>Methylobacterium</taxon>
    </lineage>
</organism>
<dbReference type="SUPFAM" id="SSF53474">
    <property type="entry name" value="alpha/beta-Hydrolases"/>
    <property type="match status" value="1"/>
</dbReference>
<dbReference type="InterPro" id="IPR050300">
    <property type="entry name" value="GDXG_lipolytic_enzyme"/>
</dbReference>
<dbReference type="EMBL" id="CABFPH010000012">
    <property type="protein sequence ID" value="VUD70783.1"/>
    <property type="molecule type" value="Genomic_DNA"/>
</dbReference>
<protein>
    <recommendedName>
        <fullName evidence="2">BD-FAE-like domain-containing protein</fullName>
    </recommendedName>
</protein>
<dbReference type="RefSeq" id="WP_142582341.1">
    <property type="nucleotide sequence ID" value="NZ_CABFPH010000012.1"/>
</dbReference>
<dbReference type="PANTHER" id="PTHR48081:SF33">
    <property type="entry name" value="KYNURENINE FORMAMIDASE"/>
    <property type="match status" value="1"/>
</dbReference>
<evidence type="ECO:0000256" key="1">
    <source>
        <dbReference type="ARBA" id="ARBA00022801"/>
    </source>
</evidence>
<gene>
    <name evidence="3" type="ORF">MET9862_01356</name>
</gene>
<reference evidence="3 4" key="1">
    <citation type="submission" date="2019-06" db="EMBL/GenBank/DDBJ databases">
        <authorList>
            <person name="Rodrigo-Torres L."/>
            <person name="Arahal R. D."/>
            <person name="Lucena T."/>
        </authorList>
    </citation>
    <scope>NUCLEOTIDE SEQUENCE [LARGE SCALE GENOMIC DNA]</scope>
    <source>
        <strain evidence="3 4">SB0023/3</strain>
    </source>
</reference>
<sequence>MPFILDDPTPPDPRRRWDSLDRAGRGAAYDNNAGVPDSAAQVAARNAASAAYRTAHPAGLDIPYAEAERTAFDLYPAADPRAPCLVFVHGGYWQRNARADFACFAQGLNEAGWSVAMPGYSLAPEATLATIVAEIGAALDWLAAQGSAHGIAGPVVLSGWSAGAQLAALHLGHPAVVGVLAISGVYNLAPIRDTYLNEKLSLTDAEIATLSPLRLPVVAKPMTVAYGSRELPALVHDARNLHALRSAAHAPGALLPVPGADHFSILTEFRRPDGLLVRAAQDLLGGAA</sequence>
<name>A0A509EC92_9HYPH</name>
<dbReference type="Pfam" id="PF20434">
    <property type="entry name" value="BD-FAE"/>
    <property type="match status" value="1"/>
</dbReference>
<feature type="domain" description="BD-FAE-like" evidence="2">
    <location>
        <begin position="78"/>
        <end position="170"/>
    </location>
</feature>
<dbReference type="AlphaFoldDB" id="A0A509EC92"/>
<dbReference type="Proteomes" id="UP000410984">
    <property type="component" value="Unassembled WGS sequence"/>
</dbReference>
<keyword evidence="1" id="KW-0378">Hydrolase</keyword>
<dbReference type="PANTHER" id="PTHR48081">
    <property type="entry name" value="AB HYDROLASE SUPERFAMILY PROTEIN C4A8.06C"/>
    <property type="match status" value="1"/>
</dbReference>
<evidence type="ECO:0000259" key="2">
    <source>
        <dbReference type="Pfam" id="PF20434"/>
    </source>
</evidence>
<proteinExistence type="predicted"/>
<evidence type="ECO:0000313" key="3">
    <source>
        <dbReference type="EMBL" id="VUD70783.1"/>
    </source>
</evidence>
<accession>A0A509EC92</accession>
<dbReference type="GO" id="GO:0016787">
    <property type="term" value="F:hydrolase activity"/>
    <property type="evidence" value="ECO:0007669"/>
    <property type="project" value="UniProtKB-KW"/>
</dbReference>
<dbReference type="InterPro" id="IPR029058">
    <property type="entry name" value="AB_hydrolase_fold"/>
</dbReference>